<feature type="transmembrane region" description="Helical" evidence="8">
    <location>
        <begin position="411"/>
        <end position="431"/>
    </location>
</feature>
<reference evidence="10 11" key="1">
    <citation type="journal article" date="2012" name="J. Bacteriol.">
        <title>Draft Genome Sequence Determination for Cystic Fibrosis and Chronic Granulomatous Disease Burkholderia multivorans Isolates.</title>
        <authorList>
            <person name="Varga J.J."/>
            <person name="Losada L."/>
            <person name="Zelazny A.M."/>
            <person name="Brinkac L."/>
            <person name="Harkins D."/>
            <person name="Radune D."/>
            <person name="Hostetler J."/>
            <person name="Sampaio E.P."/>
            <person name="Ronning C.M."/>
            <person name="Nierman W.C."/>
            <person name="Greenberg D.E."/>
            <person name="Holland S.M."/>
            <person name="Goldberg J.B."/>
        </authorList>
    </citation>
    <scope>NUCLEOTIDE SEQUENCE [LARGE SCALE GENOMIC DNA]</scope>
    <source>
        <strain evidence="10 11">CGD2</strain>
    </source>
</reference>
<keyword evidence="7 8" id="KW-0472">Membrane</keyword>
<keyword evidence="5" id="KW-0769">Symport</keyword>
<dbReference type="CDD" id="cd17368">
    <property type="entry name" value="MFS_CitA"/>
    <property type="match status" value="1"/>
</dbReference>
<evidence type="ECO:0000313" key="11">
    <source>
        <dbReference type="Proteomes" id="UP000004535"/>
    </source>
</evidence>
<feature type="transmembrane region" description="Helical" evidence="8">
    <location>
        <begin position="129"/>
        <end position="150"/>
    </location>
</feature>
<proteinExistence type="predicted"/>
<evidence type="ECO:0000256" key="6">
    <source>
        <dbReference type="ARBA" id="ARBA00022989"/>
    </source>
</evidence>
<dbReference type="GO" id="GO:0015293">
    <property type="term" value="F:symporter activity"/>
    <property type="evidence" value="ECO:0007669"/>
    <property type="project" value="UniProtKB-KW"/>
</dbReference>
<feature type="transmembrane region" description="Helical" evidence="8">
    <location>
        <begin position="371"/>
        <end position="390"/>
    </location>
</feature>
<evidence type="ECO:0000256" key="1">
    <source>
        <dbReference type="ARBA" id="ARBA00004651"/>
    </source>
</evidence>
<name>B9BGZ8_9BURK</name>
<dbReference type="Proteomes" id="UP000004535">
    <property type="component" value="Unassembled WGS sequence"/>
</dbReference>
<dbReference type="PROSITE" id="PS00216">
    <property type="entry name" value="SUGAR_TRANSPORT_1"/>
    <property type="match status" value="1"/>
</dbReference>
<feature type="transmembrane region" description="Helical" evidence="8">
    <location>
        <begin position="193"/>
        <end position="214"/>
    </location>
</feature>
<evidence type="ECO:0000256" key="2">
    <source>
        <dbReference type="ARBA" id="ARBA00022448"/>
    </source>
</evidence>
<dbReference type="InterPro" id="IPR005829">
    <property type="entry name" value="Sugar_transporter_CS"/>
</dbReference>
<keyword evidence="2" id="KW-0813">Transport</keyword>
<dbReference type="Pfam" id="PF00083">
    <property type="entry name" value="Sugar_tr"/>
    <property type="match status" value="2"/>
</dbReference>
<dbReference type="EMBL" id="ACFC01000001">
    <property type="protein sequence ID" value="EEE09062.1"/>
    <property type="molecule type" value="Genomic_DNA"/>
</dbReference>
<feature type="transmembrane region" description="Helical" evidence="8">
    <location>
        <begin position="345"/>
        <end position="365"/>
    </location>
</feature>
<organism evidence="10 11">
    <name type="scientific">Burkholderia multivorans CGD2</name>
    <dbReference type="NCBI Taxonomy" id="513052"/>
    <lineage>
        <taxon>Bacteria</taxon>
        <taxon>Pseudomonadati</taxon>
        <taxon>Pseudomonadota</taxon>
        <taxon>Betaproteobacteria</taxon>
        <taxon>Burkholderiales</taxon>
        <taxon>Burkholderiaceae</taxon>
        <taxon>Burkholderia</taxon>
        <taxon>Burkholderia cepacia complex</taxon>
    </lineage>
</organism>
<evidence type="ECO:0000256" key="8">
    <source>
        <dbReference type="SAM" id="Phobius"/>
    </source>
</evidence>
<dbReference type="InterPro" id="IPR051084">
    <property type="entry name" value="H+-coupled_symporters"/>
</dbReference>
<dbReference type="AlphaFoldDB" id="B9BGZ8"/>
<dbReference type="FunFam" id="1.20.1250.20:FF:000001">
    <property type="entry name" value="Dicarboxylate MFS transporter"/>
    <property type="match status" value="1"/>
</dbReference>
<accession>B9BGZ8</accession>
<feature type="transmembrane region" description="Helical" evidence="8">
    <location>
        <begin position="319"/>
        <end position="338"/>
    </location>
</feature>
<dbReference type="PROSITE" id="PS50850">
    <property type="entry name" value="MFS"/>
    <property type="match status" value="1"/>
</dbReference>
<feature type="transmembrane region" description="Helical" evidence="8">
    <location>
        <begin position="156"/>
        <end position="181"/>
    </location>
</feature>
<dbReference type="InterPro" id="IPR036259">
    <property type="entry name" value="MFS_trans_sf"/>
</dbReference>
<dbReference type="SUPFAM" id="SSF103473">
    <property type="entry name" value="MFS general substrate transporter"/>
    <property type="match status" value="1"/>
</dbReference>
<feature type="transmembrane region" description="Helical" evidence="8">
    <location>
        <begin position="226"/>
        <end position="245"/>
    </location>
</feature>
<evidence type="ECO:0000256" key="3">
    <source>
        <dbReference type="ARBA" id="ARBA00022475"/>
    </source>
</evidence>
<dbReference type="PANTHER" id="PTHR43528:SF8">
    <property type="entry name" value="BLR0239 PROTEIN"/>
    <property type="match status" value="1"/>
</dbReference>
<keyword evidence="6 8" id="KW-1133">Transmembrane helix</keyword>
<dbReference type="GO" id="GO:0005886">
    <property type="term" value="C:plasma membrane"/>
    <property type="evidence" value="ECO:0007669"/>
    <property type="project" value="UniProtKB-SubCell"/>
</dbReference>
<evidence type="ECO:0000313" key="10">
    <source>
        <dbReference type="EMBL" id="EEE09062.1"/>
    </source>
</evidence>
<evidence type="ECO:0000256" key="7">
    <source>
        <dbReference type="ARBA" id="ARBA00023136"/>
    </source>
</evidence>
<dbReference type="InterPro" id="IPR020846">
    <property type="entry name" value="MFS_dom"/>
</dbReference>
<evidence type="ECO:0000256" key="4">
    <source>
        <dbReference type="ARBA" id="ARBA00022692"/>
    </source>
</evidence>
<feature type="transmembrane region" description="Helical" evidence="8">
    <location>
        <begin position="443"/>
        <end position="463"/>
    </location>
</feature>
<evidence type="ECO:0000256" key="5">
    <source>
        <dbReference type="ARBA" id="ARBA00022847"/>
    </source>
</evidence>
<gene>
    <name evidence="10" type="ORF">BURMUCGD2_4434</name>
</gene>
<sequence length="481" mass="51889">MRACVAPRGPAYTKQAGRTRRAVGMARRIARRGLMRLQETRMRADSGRSTRHRQVVAAVIGNTLEWYDFIVYGFFSAIIARLFFPADSQYASLLMSLATFGVGFFMRPVGGILLGLYADRKGRKAAMQLIILLMTLSIAMITFAPTYAAIGPAAPILIVIARLLQGFATGGEYASATSFLVESAPAHRRGLYGSWQLIGQCLAVFSGAAIGAWATQSLSAGALDSWGWRVPFALGLLIGPVGLWIRRHMEETDAFVQASKSPAEPPASVARVLRDNLRGVLVSMGQTITGTAVFYVMLVNMPTFVNRTFGLPLDEVFQAQMAAVALLTLTIPVAAMVSDRIGRRPVLLAGMLALLTVTYPLFSWLAAAPSIGRLLVMQLVICTIIGVTYGPAPTALAEQFTTRMRSTGIALAYNIAVMIFGGFAPFIVTWLTRASGSPVAPAWYVLFAASFGLAASVFMRDGAPCVLARRQFRREPVTSAE</sequence>
<comment type="caution">
    <text evidence="10">The sequence shown here is derived from an EMBL/GenBank/DDBJ whole genome shotgun (WGS) entry which is preliminary data.</text>
</comment>
<dbReference type="RefSeq" id="WP_006403160.1">
    <property type="nucleotide sequence ID" value="NZ_ACFC01000001.1"/>
</dbReference>
<dbReference type="PROSITE" id="PS00217">
    <property type="entry name" value="SUGAR_TRANSPORT_2"/>
    <property type="match status" value="1"/>
</dbReference>
<feature type="domain" description="Major facilitator superfamily (MFS) profile" evidence="9">
    <location>
        <begin position="54"/>
        <end position="464"/>
    </location>
</feature>
<comment type="subcellular location">
    <subcellularLocation>
        <location evidence="1">Cell membrane</location>
        <topology evidence="1">Multi-pass membrane protein</topology>
    </subcellularLocation>
</comment>
<feature type="transmembrane region" description="Helical" evidence="8">
    <location>
        <begin position="90"/>
        <end position="117"/>
    </location>
</feature>
<keyword evidence="3" id="KW-1003">Cell membrane</keyword>
<dbReference type="PANTHER" id="PTHR43528">
    <property type="entry name" value="ALPHA-KETOGLUTARATE PERMEASE"/>
    <property type="match status" value="1"/>
</dbReference>
<feature type="transmembrane region" description="Helical" evidence="8">
    <location>
        <begin position="280"/>
        <end position="299"/>
    </location>
</feature>
<dbReference type="Gene3D" id="1.20.1250.20">
    <property type="entry name" value="MFS general substrate transporter like domains"/>
    <property type="match status" value="1"/>
</dbReference>
<keyword evidence="4 8" id="KW-0812">Transmembrane</keyword>
<feature type="transmembrane region" description="Helical" evidence="8">
    <location>
        <begin position="66"/>
        <end position="84"/>
    </location>
</feature>
<evidence type="ECO:0000259" key="9">
    <source>
        <dbReference type="PROSITE" id="PS50850"/>
    </source>
</evidence>
<protein>
    <submittedName>
        <fullName evidence="10">Major facilitator superfamily</fullName>
    </submittedName>
</protein>
<dbReference type="InterPro" id="IPR005828">
    <property type="entry name" value="MFS_sugar_transport-like"/>
</dbReference>